<keyword evidence="2" id="KW-0732">Signal</keyword>
<evidence type="ECO:0000259" key="3">
    <source>
        <dbReference type="Pfam" id="PF13458"/>
    </source>
</evidence>
<evidence type="ECO:0000313" key="5">
    <source>
        <dbReference type="Proteomes" id="UP000318509"/>
    </source>
</evidence>
<dbReference type="PANTHER" id="PTHR30483:SF37">
    <property type="entry name" value="ABC TRANSPORTER SUBSTRATE-BINDING PROTEIN"/>
    <property type="match status" value="1"/>
</dbReference>
<dbReference type="Proteomes" id="UP000318509">
    <property type="component" value="Unassembled WGS sequence"/>
</dbReference>
<dbReference type="Pfam" id="PF13458">
    <property type="entry name" value="Peripla_BP_6"/>
    <property type="match status" value="1"/>
</dbReference>
<dbReference type="PANTHER" id="PTHR30483">
    <property type="entry name" value="LEUCINE-SPECIFIC-BINDING PROTEIN"/>
    <property type="match status" value="1"/>
</dbReference>
<dbReference type="InterPro" id="IPR019546">
    <property type="entry name" value="TAT_signal_bac_arc"/>
</dbReference>
<sequence length="456" mass="49749">MADQGVTRRDFLQQLGVTVGSAAVAGAAGHLATPQPADAQPAAGKIPDTPFKVGQMTFFSGPAAVLGEPMYKGTVLAQEEINDGGGLLGKRKIEIIKADENAGTDANVKELKRLKLSEKIDFFTGITSSGNTPALGPVAEELKVLTIFVDGCTDFLFDKAVPDPKYIFRITNIQSADGVTCGLAIAQTHPEVRKIAHIHPDYSYGRNAFDHIRIVSEKMLPGSQIVMEGWPKLGTTDFSAHIAKAISAKPDILVSSVWGGDYVAFYKQALGYGLFKKMKFATTLALGVAPHAIGKDHPQGVIGGCHANYYFTYPPQGRWPANTDFVGRYYARWKEYPNFQAEGAYTGLHMLKSAIERANRLTGGWPDDEAIIGQLESLSYVGPGGYIYFRPDNHQGYKDAMTGFTKNYPAYQFQTMDTNRVIVIPIRSITAPPGWKGTVPTRTYDWIDKTWPKVTG</sequence>
<dbReference type="InterPro" id="IPR028082">
    <property type="entry name" value="Peripla_BP_I"/>
</dbReference>
<evidence type="ECO:0000313" key="4">
    <source>
        <dbReference type="EMBL" id="TMI89823.1"/>
    </source>
</evidence>
<gene>
    <name evidence="4" type="ORF">E6H00_08710</name>
</gene>
<proteinExistence type="inferred from homology"/>
<evidence type="ECO:0000256" key="1">
    <source>
        <dbReference type="ARBA" id="ARBA00010062"/>
    </source>
</evidence>
<organism evidence="4 5">
    <name type="scientific">Candidatus Segetimicrobium genomatis</name>
    <dbReference type="NCBI Taxonomy" id="2569760"/>
    <lineage>
        <taxon>Bacteria</taxon>
        <taxon>Bacillati</taxon>
        <taxon>Candidatus Sysuimicrobiota</taxon>
        <taxon>Candidatus Sysuimicrobiia</taxon>
        <taxon>Candidatus Sysuimicrobiales</taxon>
        <taxon>Candidatus Segetimicrobiaceae</taxon>
        <taxon>Candidatus Segetimicrobium</taxon>
    </lineage>
</organism>
<dbReference type="InterPro" id="IPR028081">
    <property type="entry name" value="Leu-bd"/>
</dbReference>
<accession>A0A537K207</accession>
<dbReference type="Gene3D" id="3.40.50.2300">
    <property type="match status" value="2"/>
</dbReference>
<dbReference type="NCBIfam" id="TIGR01409">
    <property type="entry name" value="TAT_signal_seq"/>
    <property type="match status" value="1"/>
</dbReference>
<dbReference type="InterPro" id="IPR006311">
    <property type="entry name" value="TAT_signal"/>
</dbReference>
<name>A0A537K207_9BACT</name>
<dbReference type="EMBL" id="VBAK01000118">
    <property type="protein sequence ID" value="TMI89823.1"/>
    <property type="molecule type" value="Genomic_DNA"/>
</dbReference>
<protein>
    <submittedName>
        <fullName evidence="4">Twin-arginine translocation signal domain-containing protein</fullName>
    </submittedName>
</protein>
<dbReference type="CDD" id="cd06330">
    <property type="entry name" value="PBP1_As_SBP-like"/>
    <property type="match status" value="1"/>
</dbReference>
<feature type="domain" description="Leucine-binding protein" evidence="3">
    <location>
        <begin position="50"/>
        <end position="399"/>
    </location>
</feature>
<dbReference type="AlphaFoldDB" id="A0A537K207"/>
<dbReference type="PROSITE" id="PS51318">
    <property type="entry name" value="TAT"/>
    <property type="match status" value="1"/>
</dbReference>
<reference evidence="4 5" key="1">
    <citation type="journal article" date="2019" name="Nat. Microbiol.">
        <title>Mediterranean grassland soil C-N compound turnover is dependent on rainfall and depth, and is mediated by genomically divergent microorganisms.</title>
        <authorList>
            <person name="Diamond S."/>
            <person name="Andeer P.F."/>
            <person name="Li Z."/>
            <person name="Crits-Christoph A."/>
            <person name="Burstein D."/>
            <person name="Anantharaman K."/>
            <person name="Lane K.R."/>
            <person name="Thomas B.C."/>
            <person name="Pan C."/>
            <person name="Northen T.R."/>
            <person name="Banfield J.F."/>
        </authorList>
    </citation>
    <scope>NUCLEOTIDE SEQUENCE [LARGE SCALE GENOMIC DNA]</scope>
    <source>
        <strain evidence="4">NP_3</strain>
    </source>
</reference>
<dbReference type="InterPro" id="IPR051010">
    <property type="entry name" value="BCAA_transport"/>
</dbReference>
<evidence type="ECO:0000256" key="2">
    <source>
        <dbReference type="ARBA" id="ARBA00022729"/>
    </source>
</evidence>
<comment type="similarity">
    <text evidence="1">Belongs to the leucine-binding protein family.</text>
</comment>
<dbReference type="SUPFAM" id="SSF53822">
    <property type="entry name" value="Periplasmic binding protein-like I"/>
    <property type="match status" value="1"/>
</dbReference>
<comment type="caution">
    <text evidence="4">The sequence shown here is derived from an EMBL/GenBank/DDBJ whole genome shotgun (WGS) entry which is preliminary data.</text>
</comment>